<keyword evidence="3" id="KW-1185">Reference proteome</keyword>
<dbReference type="EMBL" id="JANPWB010000013">
    <property type="protein sequence ID" value="KAJ1107783.1"/>
    <property type="molecule type" value="Genomic_DNA"/>
</dbReference>
<feature type="region of interest" description="Disordered" evidence="1">
    <location>
        <begin position="61"/>
        <end position="89"/>
    </location>
</feature>
<dbReference type="AlphaFoldDB" id="A0AAV7MVM2"/>
<gene>
    <name evidence="2" type="ORF">NDU88_005172</name>
</gene>
<name>A0AAV7MVM2_PLEWA</name>
<proteinExistence type="predicted"/>
<evidence type="ECO:0000313" key="3">
    <source>
        <dbReference type="Proteomes" id="UP001066276"/>
    </source>
</evidence>
<organism evidence="2 3">
    <name type="scientific">Pleurodeles waltl</name>
    <name type="common">Iberian ribbed newt</name>
    <dbReference type="NCBI Taxonomy" id="8319"/>
    <lineage>
        <taxon>Eukaryota</taxon>
        <taxon>Metazoa</taxon>
        <taxon>Chordata</taxon>
        <taxon>Craniata</taxon>
        <taxon>Vertebrata</taxon>
        <taxon>Euteleostomi</taxon>
        <taxon>Amphibia</taxon>
        <taxon>Batrachia</taxon>
        <taxon>Caudata</taxon>
        <taxon>Salamandroidea</taxon>
        <taxon>Salamandridae</taxon>
        <taxon>Pleurodelinae</taxon>
        <taxon>Pleurodeles</taxon>
    </lineage>
</organism>
<evidence type="ECO:0000256" key="1">
    <source>
        <dbReference type="SAM" id="MobiDB-lite"/>
    </source>
</evidence>
<protein>
    <submittedName>
        <fullName evidence="2">Uncharacterized protein</fullName>
    </submittedName>
</protein>
<comment type="caution">
    <text evidence="2">The sequence shown here is derived from an EMBL/GenBank/DDBJ whole genome shotgun (WGS) entry which is preliminary data.</text>
</comment>
<evidence type="ECO:0000313" key="2">
    <source>
        <dbReference type="EMBL" id="KAJ1107783.1"/>
    </source>
</evidence>
<reference evidence="2" key="1">
    <citation type="journal article" date="2022" name="bioRxiv">
        <title>Sequencing and chromosome-scale assembly of the giantPleurodeles waltlgenome.</title>
        <authorList>
            <person name="Brown T."/>
            <person name="Elewa A."/>
            <person name="Iarovenko S."/>
            <person name="Subramanian E."/>
            <person name="Araus A.J."/>
            <person name="Petzold A."/>
            <person name="Susuki M."/>
            <person name="Suzuki K.-i.T."/>
            <person name="Hayashi T."/>
            <person name="Toyoda A."/>
            <person name="Oliveira C."/>
            <person name="Osipova E."/>
            <person name="Leigh N.D."/>
            <person name="Simon A."/>
            <person name="Yun M.H."/>
        </authorList>
    </citation>
    <scope>NUCLEOTIDE SEQUENCE</scope>
    <source>
        <strain evidence="2">20211129_DDA</strain>
        <tissue evidence="2">Liver</tissue>
    </source>
</reference>
<dbReference type="Proteomes" id="UP001066276">
    <property type="component" value="Chromosome 9"/>
</dbReference>
<sequence length="89" mass="9675">MATANADGVGNPLDGDTARSTLKALLCTHSNQLEHVNEASTRTLDKKKKMHVRSSLCPPFRLVSLRPTPQGELQTVSAQPPPQEEKSLQ</sequence>
<accession>A0AAV7MVM2</accession>